<sequence length="355" mass="39438">AHYPIHDERITYFDLLVSSKTQVLHPYLPLEWDLVGTAGAADSMYFAVPMKQTTEVIYSDGRDATPDYVFSLMRNRVMGPFNPSFFISYTAETDNPTTPHWDGMTPAVKQPGYTGWQTVVKHNDKNYVPEVNYYMTVKPTADTVATGADYYLTGEVYAAPSFELPENIPVTYVITEAVPNHHFNYVSSDYSNGIEVHVSNVYSSALIDAKIYASQNMYAPDASTASWVSETEDLMAVLSIPGDSLKTDLPVYITVESTSHGMFEVIAGRTGTLATELLDGSPLEIDVEDGVSQEFIMHPRRSYFGTYASRVAVEIAFHTHDVPEGGMVYCEMDIAPLTGDHTQYHTVIYMDGVDT</sequence>
<dbReference type="Proteomes" id="UP000265618">
    <property type="component" value="Unassembled WGS sequence"/>
</dbReference>
<feature type="non-terminal residue" evidence="1">
    <location>
        <position position="355"/>
    </location>
</feature>
<dbReference type="EMBL" id="BDIP01005902">
    <property type="protein sequence ID" value="GIQ90207.1"/>
    <property type="molecule type" value="Genomic_DNA"/>
</dbReference>
<comment type="caution">
    <text evidence="1">The sequence shown here is derived from an EMBL/GenBank/DDBJ whole genome shotgun (WGS) entry which is preliminary data.</text>
</comment>
<accession>A0A9K3GP48</accession>
<evidence type="ECO:0000313" key="2">
    <source>
        <dbReference type="Proteomes" id="UP000265618"/>
    </source>
</evidence>
<dbReference type="AlphaFoldDB" id="A0A9K3GP48"/>
<proteinExistence type="predicted"/>
<gene>
    <name evidence="1" type="ORF">KIPB_012918</name>
</gene>
<reference evidence="1 2" key="1">
    <citation type="journal article" date="2018" name="PLoS ONE">
        <title>The draft genome of Kipferlia bialata reveals reductive genome evolution in fornicate parasites.</title>
        <authorList>
            <person name="Tanifuji G."/>
            <person name="Takabayashi S."/>
            <person name="Kume K."/>
            <person name="Takagi M."/>
            <person name="Nakayama T."/>
            <person name="Kamikawa R."/>
            <person name="Inagaki Y."/>
            <person name="Hashimoto T."/>
        </authorList>
    </citation>
    <scope>NUCLEOTIDE SEQUENCE [LARGE SCALE GENOMIC DNA]</scope>
    <source>
        <strain evidence="1">NY0173</strain>
    </source>
</reference>
<name>A0A9K3GP48_9EUKA</name>
<protein>
    <submittedName>
        <fullName evidence="1">Uncharacterized protein</fullName>
    </submittedName>
</protein>
<feature type="non-terminal residue" evidence="1">
    <location>
        <position position="1"/>
    </location>
</feature>
<organism evidence="1 2">
    <name type="scientific">Kipferlia bialata</name>
    <dbReference type="NCBI Taxonomy" id="797122"/>
    <lineage>
        <taxon>Eukaryota</taxon>
        <taxon>Metamonada</taxon>
        <taxon>Carpediemonas-like organisms</taxon>
        <taxon>Kipferlia</taxon>
    </lineage>
</organism>
<evidence type="ECO:0000313" key="1">
    <source>
        <dbReference type="EMBL" id="GIQ90207.1"/>
    </source>
</evidence>
<keyword evidence="2" id="KW-1185">Reference proteome</keyword>